<proteinExistence type="inferred from homology"/>
<dbReference type="SMART" id="SM00028">
    <property type="entry name" value="TPR"/>
    <property type="match status" value="3"/>
</dbReference>
<keyword evidence="3" id="KW-0677">Repeat</keyword>
<dbReference type="AlphaFoldDB" id="A0A9Q0HG45"/>
<keyword evidence="8" id="KW-1185">Reference proteome</keyword>
<evidence type="ECO:0000256" key="2">
    <source>
        <dbReference type="ARBA" id="ARBA00008402"/>
    </source>
</evidence>
<evidence type="ECO:0000256" key="3">
    <source>
        <dbReference type="ARBA" id="ARBA00022737"/>
    </source>
</evidence>
<dbReference type="OrthoDB" id="5587616at2759"/>
<dbReference type="Proteomes" id="UP001141806">
    <property type="component" value="Unassembled WGS sequence"/>
</dbReference>
<comment type="similarity">
    <text evidence="2">Belongs to the NASP family.</text>
</comment>
<feature type="compositionally biased region" description="Basic and acidic residues" evidence="6">
    <location>
        <begin position="484"/>
        <end position="493"/>
    </location>
</feature>
<evidence type="ECO:0000313" key="8">
    <source>
        <dbReference type="Proteomes" id="UP001141806"/>
    </source>
</evidence>
<dbReference type="SUPFAM" id="SSF48452">
    <property type="entry name" value="TPR-like"/>
    <property type="match status" value="2"/>
</dbReference>
<name>A0A9Q0HG45_9MAGN</name>
<evidence type="ECO:0000256" key="1">
    <source>
        <dbReference type="ARBA" id="ARBA00004123"/>
    </source>
</evidence>
<feature type="region of interest" description="Disordered" evidence="6">
    <location>
        <begin position="37"/>
        <end position="68"/>
    </location>
</feature>
<organism evidence="7 8">
    <name type="scientific">Protea cynaroides</name>
    <dbReference type="NCBI Taxonomy" id="273540"/>
    <lineage>
        <taxon>Eukaryota</taxon>
        <taxon>Viridiplantae</taxon>
        <taxon>Streptophyta</taxon>
        <taxon>Embryophyta</taxon>
        <taxon>Tracheophyta</taxon>
        <taxon>Spermatophyta</taxon>
        <taxon>Magnoliopsida</taxon>
        <taxon>Proteales</taxon>
        <taxon>Proteaceae</taxon>
        <taxon>Protea</taxon>
    </lineage>
</organism>
<comment type="caution">
    <text evidence="7">The sequence shown here is derived from an EMBL/GenBank/DDBJ whole genome shotgun (WGS) entry which is preliminary data.</text>
</comment>
<evidence type="ECO:0000256" key="4">
    <source>
        <dbReference type="ARBA" id="ARBA00022803"/>
    </source>
</evidence>
<protein>
    <submittedName>
        <fullName evidence="7">Uncharacterized protein</fullName>
    </submittedName>
</protein>
<feature type="compositionally biased region" description="Basic and acidic residues" evidence="6">
    <location>
        <begin position="175"/>
        <end position="200"/>
    </location>
</feature>
<dbReference type="InterPro" id="IPR011990">
    <property type="entry name" value="TPR-like_helical_dom_sf"/>
</dbReference>
<feature type="compositionally biased region" description="Acidic residues" evidence="6">
    <location>
        <begin position="201"/>
        <end position="217"/>
    </location>
</feature>
<evidence type="ECO:0000256" key="5">
    <source>
        <dbReference type="ARBA" id="ARBA00023242"/>
    </source>
</evidence>
<dbReference type="Gene3D" id="1.25.40.10">
    <property type="entry name" value="Tetratricopeptide repeat domain"/>
    <property type="match status" value="2"/>
</dbReference>
<feature type="region of interest" description="Disordered" evidence="6">
    <location>
        <begin position="1"/>
        <end position="23"/>
    </location>
</feature>
<dbReference type="GO" id="GO:0006335">
    <property type="term" value="P:DNA replication-dependent chromatin assembly"/>
    <property type="evidence" value="ECO:0007669"/>
    <property type="project" value="TreeGrafter"/>
</dbReference>
<keyword evidence="5" id="KW-0539">Nucleus</keyword>
<gene>
    <name evidence="7" type="ORF">NE237_016495</name>
</gene>
<dbReference type="InterPro" id="IPR019734">
    <property type="entry name" value="TPR_rpt"/>
</dbReference>
<dbReference type="GO" id="GO:0005654">
    <property type="term" value="C:nucleoplasm"/>
    <property type="evidence" value="ECO:0007669"/>
    <property type="project" value="TreeGrafter"/>
</dbReference>
<feature type="region of interest" description="Disordered" evidence="6">
    <location>
        <begin position="171"/>
        <end position="217"/>
    </location>
</feature>
<dbReference type="EMBL" id="JAMYWD010000007">
    <property type="protein sequence ID" value="KAJ4964646.1"/>
    <property type="molecule type" value="Genomic_DNA"/>
</dbReference>
<accession>A0A9Q0HG45</accession>
<feature type="region of interest" description="Disordered" evidence="6">
    <location>
        <begin position="465"/>
        <end position="493"/>
    </location>
</feature>
<comment type="subcellular location">
    <subcellularLocation>
        <location evidence="1">Nucleus</location>
    </subcellularLocation>
</comment>
<reference evidence="7" key="1">
    <citation type="journal article" date="2023" name="Plant J.">
        <title>The genome of the king protea, Protea cynaroides.</title>
        <authorList>
            <person name="Chang J."/>
            <person name="Duong T.A."/>
            <person name="Schoeman C."/>
            <person name="Ma X."/>
            <person name="Roodt D."/>
            <person name="Barker N."/>
            <person name="Li Z."/>
            <person name="Van de Peer Y."/>
            <person name="Mizrachi E."/>
        </authorList>
    </citation>
    <scope>NUCLEOTIDE SEQUENCE</scope>
    <source>
        <tissue evidence="7">Young leaves</tissue>
    </source>
</reference>
<dbReference type="GO" id="GO:0042393">
    <property type="term" value="F:histone binding"/>
    <property type="evidence" value="ECO:0007669"/>
    <property type="project" value="TreeGrafter"/>
</dbReference>
<dbReference type="GO" id="GO:0034080">
    <property type="term" value="P:CENP-A containing chromatin assembly"/>
    <property type="evidence" value="ECO:0007669"/>
    <property type="project" value="TreeGrafter"/>
</dbReference>
<feature type="compositionally biased region" description="Polar residues" evidence="6">
    <location>
        <begin position="56"/>
        <end position="68"/>
    </location>
</feature>
<keyword evidence="4" id="KW-0802">TPR repeat</keyword>
<dbReference type="InterPro" id="IPR051730">
    <property type="entry name" value="NASP-like"/>
</dbReference>
<dbReference type="PANTHER" id="PTHR15081">
    <property type="entry name" value="NUCLEAR AUTOANTIGENIC SPERM PROTEIN NASP -RELATED"/>
    <property type="match status" value="1"/>
</dbReference>
<dbReference type="PANTHER" id="PTHR15081:SF1">
    <property type="entry name" value="NUCLEAR AUTOANTIGENIC SPERM PROTEIN"/>
    <property type="match status" value="1"/>
</dbReference>
<evidence type="ECO:0000256" key="6">
    <source>
        <dbReference type="SAM" id="MobiDB-lite"/>
    </source>
</evidence>
<sequence length="493" mass="52496">MNSSKDSDAAAAVLEESTEKEQEILAVKADETVATEAEETLASNEAHRDSNGQGGAESSCTSVGASSTPGALESAAELMERGSKALKDGDYTKAAECFSRTVEIRVAHYGELAPECAGAYYKYGCALLYKAQEEADPLGMVAKKKVSSLQNSTGDGTTMSAKDGECFATSAVSEGKQDGDSSHIENDLDNGAGEKDKVEDSDGESEDDDLSEGDEDESDLDLAWEMLDIARAIVEKFPGDTTEKVDILSALAEVALEREDIETSINDYLKALSILERLVESDSRQLAELNFRICLCLEVGSKAEEAIPYCQKALSICKARVERLMSEVNELKSKTGSGETVEDAILKQKHQQSSTGSQAEPSVSYKESDIGALKELSSELEKKLEDLQQLVLNPSSIFSDVLKMISAKATGSQKTIPLTLMGFSQMDTVKSSVDLGSSTTSAGHTNGTAGVTHLGVVGRGIKRTLMKPVSEGPSPMKKPLQDSSEEKSEGSLS</sequence>
<evidence type="ECO:0000313" key="7">
    <source>
        <dbReference type="EMBL" id="KAJ4964646.1"/>
    </source>
</evidence>